<dbReference type="AlphaFoldDB" id="A0A8T0FG27"/>
<protein>
    <submittedName>
        <fullName evidence="2">Uncharacterized protein</fullName>
    </submittedName>
</protein>
<keyword evidence="1" id="KW-0472">Membrane</keyword>
<evidence type="ECO:0000313" key="3">
    <source>
        <dbReference type="Proteomes" id="UP000807504"/>
    </source>
</evidence>
<gene>
    <name evidence="2" type="ORF">HNY73_007140</name>
</gene>
<organism evidence="2 3">
    <name type="scientific">Argiope bruennichi</name>
    <name type="common">Wasp spider</name>
    <name type="synonym">Aranea bruennichi</name>
    <dbReference type="NCBI Taxonomy" id="94029"/>
    <lineage>
        <taxon>Eukaryota</taxon>
        <taxon>Metazoa</taxon>
        <taxon>Ecdysozoa</taxon>
        <taxon>Arthropoda</taxon>
        <taxon>Chelicerata</taxon>
        <taxon>Arachnida</taxon>
        <taxon>Araneae</taxon>
        <taxon>Araneomorphae</taxon>
        <taxon>Entelegynae</taxon>
        <taxon>Araneoidea</taxon>
        <taxon>Araneidae</taxon>
        <taxon>Argiope</taxon>
    </lineage>
</organism>
<sequence length="695" mass="81599">MMATVQDFDTFGQFYANDWNNYDGDGDDLRYDRFENEYVKFHRSPFMKKKWNNYPRIAHRRRYQESNFGFQGESDDLHKSKLSYFLRPNDDFIPRREIHESPLFRKQKPWNNHFKRIPHHFGKQKKDWNPFLERNHLRRKHRPSFENGFDKKRELPAPHNSYNFENKAREYQNYFPTVKSEVSDHTSQDGEAFTSVSIGMFSLFSLMCVPLLIAFFWYIWKKFKNKKQIKHKIKKRSERKKQSEISEFKAEEKVSSYKFNVLREKIENQLKAGNFNIELKYSQNDQLNAYEGNRMDEQTFNIKSNLQPQGFIDVDEAERRFSASYKPNPFSLKETDVAEPHMSAGDSMNPYNFEESSYTVEPNFSERNISNPFSFENDDAIGDTFCAPGKSSLKSFKKNQRNERQFAIDVDSHDFEEVVINDQKFVGQDKPFGLERDRMFERNYLIQDKPVPHKLKRIGKNEPNLTIFANLNPYNFEELGQIGKNCVGSSAEDDISDKRLLTQTKSYSKKLKKNVVNDQHFIAETSPINVEEIDTLAKRLAKGRNFTTHVNMYPSDSKNFRNESACFEENELNPSSFADYTEEFGVNKQRISAQNKMDRSVPNYETSFADHFDQVYNRQNLHNLPQIDMLAYNGYLASNYSSTYDESCCNLSHESAKFGCLTLSSTLYSKNAGGHLSNYGEINKAETKFPTEEMT</sequence>
<accession>A0A8T0FG27</accession>
<keyword evidence="1" id="KW-1133">Transmembrane helix</keyword>
<name>A0A8T0FG27_ARGBR</name>
<reference evidence="2" key="2">
    <citation type="submission" date="2020-06" db="EMBL/GenBank/DDBJ databases">
        <authorList>
            <person name="Sheffer M."/>
        </authorList>
    </citation>
    <scope>NUCLEOTIDE SEQUENCE</scope>
</reference>
<reference evidence="2" key="1">
    <citation type="journal article" date="2020" name="bioRxiv">
        <title>Chromosome-level reference genome of the European wasp spider Argiope bruennichi: a resource for studies on range expansion and evolutionary adaptation.</title>
        <authorList>
            <person name="Sheffer M.M."/>
            <person name="Hoppe A."/>
            <person name="Krehenwinkel H."/>
            <person name="Uhl G."/>
            <person name="Kuss A.W."/>
            <person name="Jensen L."/>
            <person name="Jensen C."/>
            <person name="Gillespie R.G."/>
            <person name="Hoff K.J."/>
            <person name="Prost S."/>
        </authorList>
    </citation>
    <scope>NUCLEOTIDE SEQUENCE</scope>
</reference>
<evidence type="ECO:0000256" key="1">
    <source>
        <dbReference type="SAM" id="Phobius"/>
    </source>
</evidence>
<comment type="caution">
    <text evidence="2">The sequence shown here is derived from an EMBL/GenBank/DDBJ whole genome shotgun (WGS) entry which is preliminary data.</text>
</comment>
<feature type="transmembrane region" description="Helical" evidence="1">
    <location>
        <begin position="198"/>
        <end position="220"/>
    </location>
</feature>
<dbReference type="Proteomes" id="UP000807504">
    <property type="component" value="Unassembled WGS sequence"/>
</dbReference>
<keyword evidence="3" id="KW-1185">Reference proteome</keyword>
<dbReference type="EMBL" id="JABXBU010000012">
    <property type="protein sequence ID" value="KAF8789178.1"/>
    <property type="molecule type" value="Genomic_DNA"/>
</dbReference>
<evidence type="ECO:0000313" key="2">
    <source>
        <dbReference type="EMBL" id="KAF8789178.1"/>
    </source>
</evidence>
<proteinExistence type="predicted"/>
<keyword evidence="1" id="KW-0812">Transmembrane</keyword>